<dbReference type="PANTHER" id="PTHR30348">
    <property type="entry name" value="UNCHARACTERIZED PROTEIN YECE"/>
    <property type="match status" value="1"/>
</dbReference>
<sequence length="263" mass="28028">MPEPEGAARAADVLPIVIGTAGWAIPRTAADRFPGAGPHLTRYAGVLAGTEINATFHRRPRRSTFTRWVAETGAGFRFAAKLPRTITHDRRLVDCEALLDDFLGDVGELGARLGPLLVQLPGSLEFERAVADTFFGSLRARHAGTVVCEPRHAGWFTPEAGALLGAHAINRVGADPARVEAAAEPLVARDAGPAALAYWRWHGSPQVYRSSYATEQIERWADAVVETARGGVACWCIFDNTTSGAAAANALDLQAAVVRRLGG</sequence>
<dbReference type="Pfam" id="PF01904">
    <property type="entry name" value="DUF72"/>
    <property type="match status" value="1"/>
</dbReference>
<gene>
    <name evidence="1" type="ORF">HQN59_15435</name>
</gene>
<dbReference type="InterPro" id="IPR036520">
    <property type="entry name" value="UPF0759_sf"/>
</dbReference>
<dbReference type="EMBL" id="JABWMJ010000007">
    <property type="protein sequence ID" value="NUZ07155.1"/>
    <property type="molecule type" value="Genomic_DNA"/>
</dbReference>
<dbReference type="Proteomes" id="UP000529637">
    <property type="component" value="Unassembled WGS sequence"/>
</dbReference>
<dbReference type="Gene3D" id="3.20.20.410">
    <property type="entry name" value="Protein of unknown function UPF0759"/>
    <property type="match status" value="1"/>
</dbReference>
<accession>A0A7Y6NPY9</accession>
<comment type="caution">
    <text evidence="1">The sequence shown here is derived from an EMBL/GenBank/DDBJ whole genome shotgun (WGS) entry which is preliminary data.</text>
</comment>
<dbReference type="SUPFAM" id="SSF117396">
    <property type="entry name" value="TM1631-like"/>
    <property type="match status" value="1"/>
</dbReference>
<evidence type="ECO:0000313" key="2">
    <source>
        <dbReference type="Proteomes" id="UP000529637"/>
    </source>
</evidence>
<dbReference type="InterPro" id="IPR002763">
    <property type="entry name" value="DUF72"/>
</dbReference>
<name>A0A7Y6NPY9_9BURK</name>
<reference evidence="1 2" key="1">
    <citation type="submission" date="2020-06" db="EMBL/GenBank/DDBJ databases">
        <title>Schlegella sp. ID0723 isolated from air conditioner.</title>
        <authorList>
            <person name="Kim D.Y."/>
            <person name="Kim D.-U."/>
        </authorList>
    </citation>
    <scope>NUCLEOTIDE SEQUENCE [LARGE SCALE GENOMIC DNA]</scope>
    <source>
        <strain evidence="1 2">ID0723</strain>
    </source>
</reference>
<keyword evidence="2" id="KW-1185">Reference proteome</keyword>
<organism evidence="1 2">
    <name type="scientific">Piscinibacter koreensis</name>
    <dbReference type="NCBI Taxonomy" id="2742824"/>
    <lineage>
        <taxon>Bacteria</taxon>
        <taxon>Pseudomonadati</taxon>
        <taxon>Pseudomonadota</taxon>
        <taxon>Betaproteobacteria</taxon>
        <taxon>Burkholderiales</taxon>
        <taxon>Sphaerotilaceae</taxon>
        <taxon>Piscinibacter</taxon>
    </lineage>
</organism>
<proteinExistence type="predicted"/>
<dbReference type="PANTHER" id="PTHR30348:SF14">
    <property type="entry name" value="BLR8050 PROTEIN"/>
    <property type="match status" value="1"/>
</dbReference>
<dbReference type="AlphaFoldDB" id="A0A7Y6NPY9"/>
<dbReference type="RefSeq" id="WP_176070012.1">
    <property type="nucleotide sequence ID" value="NZ_JABWMJ010000007.1"/>
</dbReference>
<evidence type="ECO:0000313" key="1">
    <source>
        <dbReference type="EMBL" id="NUZ07155.1"/>
    </source>
</evidence>
<protein>
    <submittedName>
        <fullName evidence="1">DUF72 domain-containing protein</fullName>
    </submittedName>
</protein>